<evidence type="ECO:0000256" key="5">
    <source>
        <dbReference type="ARBA" id="ARBA00022723"/>
    </source>
</evidence>
<comment type="catalytic activity">
    <reaction evidence="10">
        <text>Cd(2+)(in) + ATP + H2O = Cd(2+)(out) + ADP + phosphate + H(+)</text>
        <dbReference type="Rhea" id="RHEA:12132"/>
        <dbReference type="ChEBI" id="CHEBI:15377"/>
        <dbReference type="ChEBI" id="CHEBI:15378"/>
        <dbReference type="ChEBI" id="CHEBI:30616"/>
        <dbReference type="ChEBI" id="CHEBI:43474"/>
        <dbReference type="ChEBI" id="CHEBI:48775"/>
        <dbReference type="ChEBI" id="CHEBI:456216"/>
        <dbReference type="EC" id="7.2.2.21"/>
    </reaction>
</comment>
<keyword evidence="5 11" id="KW-0479">Metal-binding</keyword>
<evidence type="ECO:0000313" key="14">
    <source>
        <dbReference type="Proteomes" id="UP000824262"/>
    </source>
</evidence>
<dbReference type="InterPro" id="IPR023299">
    <property type="entry name" value="ATPase_P-typ_cyto_dom_N"/>
</dbReference>
<dbReference type="GO" id="GO:0046872">
    <property type="term" value="F:metal ion binding"/>
    <property type="evidence" value="ECO:0007669"/>
    <property type="project" value="UniProtKB-KW"/>
</dbReference>
<dbReference type="GO" id="GO:0008551">
    <property type="term" value="F:P-type cadmium transporter activity"/>
    <property type="evidence" value="ECO:0007669"/>
    <property type="project" value="UniProtKB-EC"/>
</dbReference>
<evidence type="ECO:0000256" key="3">
    <source>
        <dbReference type="ARBA" id="ARBA00022539"/>
    </source>
</evidence>
<dbReference type="GO" id="GO:0005524">
    <property type="term" value="F:ATP binding"/>
    <property type="evidence" value="ECO:0007669"/>
    <property type="project" value="UniProtKB-UniRule"/>
</dbReference>
<feature type="domain" description="P-type ATPase A" evidence="12">
    <location>
        <begin position="121"/>
        <end position="220"/>
    </location>
</feature>
<evidence type="ECO:0000256" key="1">
    <source>
        <dbReference type="ARBA" id="ARBA00004651"/>
    </source>
</evidence>
<evidence type="ECO:0000256" key="6">
    <source>
        <dbReference type="ARBA" id="ARBA00022967"/>
    </source>
</evidence>
<evidence type="ECO:0000256" key="2">
    <source>
        <dbReference type="ARBA" id="ARBA00006024"/>
    </source>
</evidence>
<dbReference type="InterPro" id="IPR036412">
    <property type="entry name" value="HAD-like_sf"/>
</dbReference>
<evidence type="ECO:0000256" key="10">
    <source>
        <dbReference type="ARBA" id="ARBA00049338"/>
    </source>
</evidence>
<comment type="subcellular location">
    <subcellularLocation>
        <location evidence="1">Cell membrane</location>
        <topology evidence="1">Multi-pass membrane protein</topology>
    </subcellularLocation>
</comment>
<dbReference type="PANTHER" id="PTHR48085:SF5">
    <property type="entry name" value="CADMIUM_ZINC-TRANSPORTING ATPASE HMA4-RELATED"/>
    <property type="match status" value="1"/>
</dbReference>
<dbReference type="Pfam" id="PF00122">
    <property type="entry name" value="E1-E2_ATPase"/>
    <property type="match status" value="1"/>
</dbReference>
<comment type="caution">
    <text evidence="13">The sequence shown here is derived from an EMBL/GenBank/DDBJ whole genome shotgun (WGS) entry which is preliminary data.</text>
</comment>
<dbReference type="PANTHER" id="PTHR48085">
    <property type="entry name" value="CADMIUM/ZINC-TRANSPORTING ATPASE HMA2-RELATED"/>
    <property type="match status" value="1"/>
</dbReference>
<keyword evidence="11" id="KW-0067">ATP-binding</keyword>
<dbReference type="SFLD" id="SFLDF00027">
    <property type="entry name" value="p-type_atpase"/>
    <property type="match status" value="1"/>
</dbReference>
<dbReference type="NCBIfam" id="TIGR01494">
    <property type="entry name" value="ATPase_P-type"/>
    <property type="match status" value="1"/>
</dbReference>
<protein>
    <recommendedName>
        <fullName evidence="9">Cd(2+)-exporting ATPase</fullName>
        <ecNumber evidence="9">7.2.2.21</ecNumber>
    </recommendedName>
</protein>
<keyword evidence="11" id="KW-0547">Nucleotide-binding</keyword>
<dbReference type="GO" id="GO:0005886">
    <property type="term" value="C:plasma membrane"/>
    <property type="evidence" value="ECO:0007669"/>
    <property type="project" value="UniProtKB-SubCell"/>
</dbReference>
<keyword evidence="4 11" id="KW-0812">Transmembrane</keyword>
<evidence type="ECO:0000256" key="4">
    <source>
        <dbReference type="ARBA" id="ARBA00022692"/>
    </source>
</evidence>
<dbReference type="InterPro" id="IPR023298">
    <property type="entry name" value="ATPase_P-typ_TM_dom_sf"/>
</dbReference>
<feature type="transmembrane region" description="Helical" evidence="11">
    <location>
        <begin position="576"/>
        <end position="596"/>
    </location>
</feature>
<dbReference type="InterPro" id="IPR018303">
    <property type="entry name" value="ATPase_P-typ_P_site"/>
</dbReference>
<feature type="transmembrane region" description="Helical" evidence="11">
    <location>
        <begin position="272"/>
        <end position="297"/>
    </location>
</feature>
<dbReference type="NCBIfam" id="TIGR01512">
    <property type="entry name" value="ATPase-IB2_Cd"/>
    <property type="match status" value="1"/>
</dbReference>
<feature type="transmembrane region" description="Helical" evidence="11">
    <location>
        <begin position="64"/>
        <end position="80"/>
    </location>
</feature>
<dbReference type="NCBIfam" id="TIGR01525">
    <property type="entry name" value="ATPase-IB_hvy"/>
    <property type="match status" value="1"/>
</dbReference>
<dbReference type="InterPro" id="IPR059000">
    <property type="entry name" value="ATPase_P-type_domA"/>
</dbReference>
<dbReference type="InterPro" id="IPR001757">
    <property type="entry name" value="P_typ_ATPase"/>
</dbReference>
<dbReference type="SUPFAM" id="SSF81653">
    <property type="entry name" value="Calcium ATPase, transduction domain A"/>
    <property type="match status" value="1"/>
</dbReference>
<dbReference type="FunFam" id="2.70.150.10:FF:000002">
    <property type="entry name" value="Copper-transporting ATPase 1, putative"/>
    <property type="match status" value="1"/>
</dbReference>
<proteinExistence type="inferred from homology"/>
<dbReference type="EC" id="7.2.2.21" evidence="9"/>
<keyword evidence="8 11" id="KW-0472">Membrane</keyword>
<keyword evidence="6" id="KW-1278">Translocase</keyword>
<evidence type="ECO:0000259" key="12">
    <source>
        <dbReference type="Pfam" id="PF00122"/>
    </source>
</evidence>
<keyword evidence="7 11" id="KW-1133">Transmembrane helix</keyword>
<evidence type="ECO:0000256" key="8">
    <source>
        <dbReference type="ARBA" id="ARBA00023136"/>
    </source>
</evidence>
<dbReference type="Gene3D" id="2.70.150.10">
    <property type="entry name" value="Calcium-transporting ATPase, cytoplasmic transduction domain A"/>
    <property type="match status" value="1"/>
</dbReference>
<dbReference type="PRINTS" id="PR00119">
    <property type="entry name" value="CATATPASE"/>
</dbReference>
<accession>A0A9D0ZER8</accession>
<dbReference type="Pfam" id="PF00702">
    <property type="entry name" value="Hydrolase"/>
    <property type="match status" value="1"/>
</dbReference>
<dbReference type="PRINTS" id="PR00941">
    <property type="entry name" value="CDATPASE"/>
</dbReference>
<evidence type="ECO:0000256" key="7">
    <source>
        <dbReference type="ARBA" id="ARBA00022989"/>
    </source>
</evidence>
<evidence type="ECO:0000256" key="11">
    <source>
        <dbReference type="RuleBase" id="RU362081"/>
    </source>
</evidence>
<evidence type="ECO:0000256" key="9">
    <source>
        <dbReference type="ARBA" id="ARBA00039103"/>
    </source>
</evidence>
<organism evidence="13 14">
    <name type="scientific">Candidatus Scatomorpha intestinavium</name>
    <dbReference type="NCBI Taxonomy" id="2840922"/>
    <lineage>
        <taxon>Bacteria</taxon>
        <taxon>Bacillati</taxon>
        <taxon>Bacillota</taxon>
        <taxon>Clostridia</taxon>
        <taxon>Eubacteriales</taxon>
        <taxon>Candidatus Scatomorpha</taxon>
    </lineage>
</organism>
<feature type="transmembrane region" description="Helical" evidence="11">
    <location>
        <begin position="239"/>
        <end position="260"/>
    </location>
</feature>
<dbReference type="SUPFAM" id="SSF56784">
    <property type="entry name" value="HAD-like"/>
    <property type="match status" value="1"/>
</dbReference>
<dbReference type="GO" id="GO:0016887">
    <property type="term" value="F:ATP hydrolysis activity"/>
    <property type="evidence" value="ECO:0007669"/>
    <property type="project" value="InterPro"/>
</dbReference>
<keyword evidence="3" id="KW-0104">Cadmium</keyword>
<dbReference type="InterPro" id="IPR027256">
    <property type="entry name" value="P-typ_ATPase_IB"/>
</dbReference>
<dbReference type="InterPro" id="IPR008250">
    <property type="entry name" value="ATPase_P-typ_transduc_dom_A_sf"/>
</dbReference>
<dbReference type="Proteomes" id="UP000824262">
    <property type="component" value="Unassembled WGS sequence"/>
</dbReference>
<dbReference type="PROSITE" id="PS00154">
    <property type="entry name" value="ATPASE_E1_E2"/>
    <property type="match status" value="1"/>
</dbReference>
<dbReference type="Gene3D" id="3.40.50.1000">
    <property type="entry name" value="HAD superfamily/HAD-like"/>
    <property type="match status" value="1"/>
</dbReference>
<feature type="transmembrane region" description="Helical" evidence="11">
    <location>
        <begin position="602"/>
        <end position="624"/>
    </location>
</feature>
<dbReference type="Gene3D" id="3.40.1110.10">
    <property type="entry name" value="Calcium-transporting ATPase, cytoplasmic domain N"/>
    <property type="match status" value="1"/>
</dbReference>
<dbReference type="SFLD" id="SFLDG00002">
    <property type="entry name" value="C1.7:_P-type_atpase_like"/>
    <property type="match status" value="1"/>
</dbReference>
<sequence length="628" mass="67292">MNRKQKKMLARILISAALLIALNFAPVTGWARFACYMVPYLVIGYDILIKAGKGIAHRQVTDENFLMAVATVGAIALALYEGSGDYTEAIAVMLFYQIGEWFQSYAVGKSRRNISELMDIRPDYANIEKDGKLERVDPDEVEAGSIIVVQPGEKVPIDGVIVEGESALNTAALTGESLPRDVRAGDEIVSGCINMSGVLRIRTTKEFGESTVSKILDLVENASSRKSRSEAFISRFARVYTPAVCISALALAVAPPLVRILGLGLPGGWETWIYRALTFLVASCPCALVISIPLSFFAGIGGASNAGVLVKGSNYLETLSQARIVVFDKTGTLTKGVFEVNGIHHSPYDENSLIEYAALAESASSHPISKSLRAAYGREIDRSRVSGIKEISGEGVSAVVDGHSVAAGNGKLMDRLGVNYIECHSVGTIIHMAIDGEYAGHIVISDVEKPTAREAVAELKKCGVRETVMLTGDVERVAESVARDLGIDRAYSGLMPGDKVEKVEELMRSRDPKAKLAFVGDGINDAPVLSRADIGIAMGAMGSDAAIEAADVVLMDDDPMKISKAIKISRKCLRIVYENIVFAIGVKLACLVLVAFGAANMWLAIFADVGVMILAVLNAIRALFVKKL</sequence>
<keyword evidence="11" id="KW-1003">Cell membrane</keyword>
<comment type="similarity">
    <text evidence="2 11">Belongs to the cation transport ATPase (P-type) (TC 3.A.3) family. Type IB subfamily.</text>
</comment>
<reference evidence="13" key="2">
    <citation type="journal article" date="2021" name="PeerJ">
        <title>Extensive microbial diversity within the chicken gut microbiome revealed by metagenomics and culture.</title>
        <authorList>
            <person name="Gilroy R."/>
            <person name="Ravi A."/>
            <person name="Getino M."/>
            <person name="Pursley I."/>
            <person name="Horton D.L."/>
            <person name="Alikhan N.F."/>
            <person name="Baker D."/>
            <person name="Gharbi K."/>
            <person name="Hall N."/>
            <person name="Watson M."/>
            <person name="Adriaenssens E.M."/>
            <person name="Foster-Nyarko E."/>
            <person name="Jarju S."/>
            <person name="Secka A."/>
            <person name="Antonio M."/>
            <person name="Oren A."/>
            <person name="Chaudhuri R.R."/>
            <person name="La Ragione R."/>
            <person name="Hildebrand F."/>
            <person name="Pallen M.J."/>
        </authorList>
    </citation>
    <scope>NUCLEOTIDE SEQUENCE</scope>
    <source>
        <strain evidence="13">ChiBcolR7-354</strain>
    </source>
</reference>
<dbReference type="InterPro" id="IPR023214">
    <property type="entry name" value="HAD_sf"/>
</dbReference>
<reference evidence="13" key="1">
    <citation type="submission" date="2020-10" db="EMBL/GenBank/DDBJ databases">
        <authorList>
            <person name="Gilroy R."/>
        </authorList>
    </citation>
    <scope>NUCLEOTIDE SEQUENCE</scope>
    <source>
        <strain evidence="13">ChiBcolR7-354</strain>
    </source>
</reference>
<name>A0A9D0ZER8_9FIRM</name>
<dbReference type="EMBL" id="DVGA01000028">
    <property type="protein sequence ID" value="HIQ78046.1"/>
    <property type="molecule type" value="Genomic_DNA"/>
</dbReference>
<dbReference type="InterPro" id="IPR044492">
    <property type="entry name" value="P_typ_ATPase_HD_dom"/>
</dbReference>
<dbReference type="InterPro" id="IPR051014">
    <property type="entry name" value="Cation_Transport_ATPase_IB"/>
</dbReference>
<evidence type="ECO:0000313" key="13">
    <source>
        <dbReference type="EMBL" id="HIQ78046.1"/>
    </source>
</evidence>
<dbReference type="SUPFAM" id="SSF81665">
    <property type="entry name" value="Calcium ATPase, transmembrane domain M"/>
    <property type="match status" value="1"/>
</dbReference>
<dbReference type="SFLD" id="SFLDS00003">
    <property type="entry name" value="Haloacid_Dehalogenase"/>
    <property type="match status" value="1"/>
</dbReference>
<gene>
    <name evidence="13" type="primary">cadA</name>
    <name evidence="13" type="ORF">IAB77_02170</name>
</gene>
<dbReference type="AlphaFoldDB" id="A0A9D0ZER8"/>